<dbReference type="SUPFAM" id="SSF47226">
    <property type="entry name" value="Histidine-containing phosphotransfer domain, HPT domain"/>
    <property type="match status" value="1"/>
</dbReference>
<evidence type="ECO:0000259" key="9">
    <source>
        <dbReference type="PROSITE" id="PS50109"/>
    </source>
</evidence>
<dbReference type="GO" id="GO:0006355">
    <property type="term" value="P:regulation of DNA-templated transcription"/>
    <property type="evidence" value="ECO:0007669"/>
    <property type="project" value="InterPro"/>
</dbReference>
<evidence type="ECO:0000256" key="3">
    <source>
        <dbReference type="ARBA" id="ARBA00022553"/>
    </source>
</evidence>
<dbReference type="SUPFAM" id="SSF55785">
    <property type="entry name" value="PYP-like sensor domain (PAS domain)"/>
    <property type="match status" value="1"/>
</dbReference>
<keyword evidence="6" id="KW-0902">Two-component regulatory system</keyword>
<proteinExistence type="predicted"/>
<evidence type="ECO:0000256" key="6">
    <source>
        <dbReference type="ARBA" id="ARBA00023012"/>
    </source>
</evidence>
<dbReference type="SMART" id="SM00388">
    <property type="entry name" value="HisKA"/>
    <property type="match status" value="1"/>
</dbReference>
<dbReference type="PROSITE" id="PS50112">
    <property type="entry name" value="PAS"/>
    <property type="match status" value="1"/>
</dbReference>
<dbReference type="InterPro" id="IPR013767">
    <property type="entry name" value="PAS_fold"/>
</dbReference>
<organism evidence="12 13">
    <name type="scientific">Yoonia maritima</name>
    <dbReference type="NCBI Taxonomy" id="1435347"/>
    <lineage>
        <taxon>Bacteria</taxon>
        <taxon>Pseudomonadati</taxon>
        <taxon>Pseudomonadota</taxon>
        <taxon>Alphaproteobacteria</taxon>
        <taxon>Rhodobacterales</taxon>
        <taxon>Paracoccaceae</taxon>
        <taxon>Yoonia</taxon>
    </lineage>
</organism>
<dbReference type="SMART" id="SM00387">
    <property type="entry name" value="HATPase_c"/>
    <property type="match status" value="1"/>
</dbReference>
<keyword evidence="3 7" id="KW-0597">Phosphoprotein</keyword>
<dbReference type="SUPFAM" id="SSF52172">
    <property type="entry name" value="CheY-like"/>
    <property type="match status" value="1"/>
</dbReference>
<evidence type="ECO:0000313" key="12">
    <source>
        <dbReference type="EMBL" id="PRY80155.1"/>
    </source>
</evidence>
<dbReference type="InterPro" id="IPR001789">
    <property type="entry name" value="Sig_transdc_resp-reg_receiver"/>
</dbReference>
<gene>
    <name evidence="12" type="ORF">CLV80_1015</name>
</gene>
<dbReference type="InterPro" id="IPR000014">
    <property type="entry name" value="PAS"/>
</dbReference>
<evidence type="ECO:0000256" key="1">
    <source>
        <dbReference type="ARBA" id="ARBA00000085"/>
    </source>
</evidence>
<evidence type="ECO:0000256" key="4">
    <source>
        <dbReference type="ARBA" id="ARBA00022679"/>
    </source>
</evidence>
<dbReference type="Pfam" id="PF02518">
    <property type="entry name" value="HATPase_c"/>
    <property type="match status" value="1"/>
</dbReference>
<dbReference type="Pfam" id="PF00512">
    <property type="entry name" value="HisKA"/>
    <property type="match status" value="1"/>
</dbReference>
<dbReference type="Pfam" id="PF00989">
    <property type="entry name" value="PAS"/>
    <property type="match status" value="1"/>
</dbReference>
<dbReference type="Gene3D" id="3.30.450.20">
    <property type="entry name" value="PAS domain"/>
    <property type="match status" value="1"/>
</dbReference>
<sequence>MKIDVSKQRWIGHAYLVFAGFAIMGAIAFLSSAVARDLDALASASSDNVQWTVSQTEVEFLEFTKQINMIVGSPDIGLQEMRKRFDIFYSRIDTLQSASVYRALQEQQAYAIALENVRQFLDETVPLIDSDDAVVRAGLVGMMESAELMRPQVRQIANSALDYFATEADRRRQVFATTLLQLAVLVLVLIFVLALAIYYLRRLNFLNINRRRELQEYAERMNTVIQTSLDGVIVVDSTGQILAFNAAAESMFGYRTSEVLGDTLGPLIVPEHLQAAHKRGMKRLRTGGERYIVGKGRVELEAKRSNGEVFPVELAVQSANTDAGEIFIAFVRDISANVKAEKELISARDRALAADRLKTDFLATMSHEIRTPLNGLLGNLALIQDTQLSHQQERYIRNMKTSGDLLLRHVTDVLDISRYDVGQLALREVPVNLADLIQAIVDSQSGMASANLTTVDWKWEGEPTEWVLSDPDRLQHILMNLVGNAVKFTKAGSVMVSIAARNIEADNYEVRFNVADTGQGIDEKLRSRIFDDFVTGTTAYDRTVGGTGLGLSIARRFATAMGGEITVTSVVGEGSTFSVTLPLKATEAVVDDVLEPTPDQTSIGLNILVVEDNEINRAVVRGMLHADGHTTTEVHDGAAAVEIAAEHAFDLILMDISMPIMDGRAATRAIRGGTGKCSKTPIIALTANAMANEQQAFIKDGMNGVLTKPLSRIALLEVLHRISNEIRENDPVMTDNKNQNEMREILGEEAYEQLKVQFITEVDELHLWLREVQIHELTEVAARCHKVAGSAAVFGATDYRTKLIDIENAAKADQRDKVATAVASLPEVWGSVKEWV</sequence>
<dbReference type="CDD" id="cd16922">
    <property type="entry name" value="HATPase_EvgS-ArcB-TorS-like"/>
    <property type="match status" value="1"/>
</dbReference>
<feature type="domain" description="Histidine kinase" evidence="9">
    <location>
        <begin position="364"/>
        <end position="585"/>
    </location>
</feature>
<dbReference type="SMART" id="SM00091">
    <property type="entry name" value="PAS"/>
    <property type="match status" value="1"/>
</dbReference>
<comment type="caution">
    <text evidence="12">The sequence shown here is derived from an EMBL/GenBank/DDBJ whole genome shotgun (WGS) entry which is preliminary data.</text>
</comment>
<protein>
    <recommendedName>
        <fullName evidence="2">histidine kinase</fullName>
        <ecNumber evidence="2">2.7.13.3</ecNumber>
    </recommendedName>
</protein>
<keyword evidence="8" id="KW-1133">Transmembrane helix</keyword>
<dbReference type="InterPro" id="IPR003661">
    <property type="entry name" value="HisK_dim/P_dom"/>
</dbReference>
<dbReference type="SMART" id="SM00448">
    <property type="entry name" value="REC"/>
    <property type="match status" value="1"/>
</dbReference>
<evidence type="ECO:0000256" key="7">
    <source>
        <dbReference type="PROSITE-ProRule" id="PRU00169"/>
    </source>
</evidence>
<dbReference type="PROSITE" id="PS50110">
    <property type="entry name" value="RESPONSE_REGULATORY"/>
    <property type="match status" value="1"/>
</dbReference>
<feature type="domain" description="Response regulatory" evidence="10">
    <location>
        <begin position="606"/>
        <end position="723"/>
    </location>
</feature>
<dbReference type="CDD" id="cd00082">
    <property type="entry name" value="HisKA"/>
    <property type="match status" value="1"/>
</dbReference>
<keyword evidence="5" id="KW-0418">Kinase</keyword>
<feature type="domain" description="PAS" evidence="11">
    <location>
        <begin position="217"/>
        <end position="288"/>
    </location>
</feature>
<evidence type="ECO:0000256" key="2">
    <source>
        <dbReference type="ARBA" id="ARBA00012438"/>
    </source>
</evidence>
<dbReference type="InterPro" id="IPR036641">
    <property type="entry name" value="HPT_dom_sf"/>
</dbReference>
<evidence type="ECO:0000256" key="8">
    <source>
        <dbReference type="SAM" id="Phobius"/>
    </source>
</evidence>
<evidence type="ECO:0000259" key="10">
    <source>
        <dbReference type="PROSITE" id="PS50110"/>
    </source>
</evidence>
<accession>A0A2T0W3V9</accession>
<dbReference type="InterPro" id="IPR004358">
    <property type="entry name" value="Sig_transdc_His_kin-like_C"/>
</dbReference>
<dbReference type="InterPro" id="IPR003594">
    <property type="entry name" value="HATPase_dom"/>
</dbReference>
<dbReference type="InterPro" id="IPR011006">
    <property type="entry name" value="CheY-like_superfamily"/>
</dbReference>
<dbReference type="Proteomes" id="UP000238007">
    <property type="component" value="Unassembled WGS sequence"/>
</dbReference>
<dbReference type="InterPro" id="IPR035965">
    <property type="entry name" value="PAS-like_dom_sf"/>
</dbReference>
<dbReference type="CDD" id="cd00130">
    <property type="entry name" value="PAS"/>
    <property type="match status" value="1"/>
</dbReference>
<feature type="modified residue" description="4-aspartylphosphate" evidence="7">
    <location>
        <position position="655"/>
    </location>
</feature>
<dbReference type="InterPro" id="IPR005467">
    <property type="entry name" value="His_kinase_dom"/>
</dbReference>
<feature type="transmembrane region" description="Helical" evidence="8">
    <location>
        <begin position="179"/>
        <end position="200"/>
    </location>
</feature>
<keyword evidence="4" id="KW-0808">Transferase</keyword>
<dbReference type="AlphaFoldDB" id="A0A2T0W3V9"/>
<dbReference type="PROSITE" id="PS50109">
    <property type="entry name" value="HIS_KIN"/>
    <property type="match status" value="1"/>
</dbReference>
<dbReference type="EC" id="2.7.13.3" evidence="2"/>
<dbReference type="RefSeq" id="WP_243394322.1">
    <property type="nucleotide sequence ID" value="NZ_PVTP01000001.1"/>
</dbReference>
<dbReference type="Gene3D" id="3.30.565.10">
    <property type="entry name" value="Histidine kinase-like ATPase, C-terminal domain"/>
    <property type="match status" value="1"/>
</dbReference>
<reference evidence="12 13" key="1">
    <citation type="submission" date="2018-03" db="EMBL/GenBank/DDBJ databases">
        <title>Genomic Encyclopedia of Archaeal and Bacterial Type Strains, Phase II (KMG-II): from individual species to whole genera.</title>
        <authorList>
            <person name="Goeker M."/>
        </authorList>
    </citation>
    <scope>NUCLEOTIDE SEQUENCE [LARGE SCALE GENOMIC DNA]</scope>
    <source>
        <strain evidence="12 13">DSM 101533</strain>
    </source>
</reference>
<dbReference type="EMBL" id="PVTP01000001">
    <property type="protein sequence ID" value="PRY80155.1"/>
    <property type="molecule type" value="Genomic_DNA"/>
</dbReference>
<dbReference type="GO" id="GO:0000155">
    <property type="term" value="F:phosphorelay sensor kinase activity"/>
    <property type="evidence" value="ECO:0007669"/>
    <property type="project" value="InterPro"/>
</dbReference>
<dbReference type="PANTHER" id="PTHR43047:SF64">
    <property type="entry name" value="HISTIDINE KINASE CONTAINING CHEY-HOMOLOGOUS RECEIVER DOMAIN AND PAS DOMAIN-RELATED"/>
    <property type="match status" value="1"/>
</dbReference>
<keyword evidence="8" id="KW-0472">Membrane</keyword>
<evidence type="ECO:0000256" key="5">
    <source>
        <dbReference type="ARBA" id="ARBA00022777"/>
    </source>
</evidence>
<name>A0A2T0W3V9_9RHOB</name>
<dbReference type="Pfam" id="PF00072">
    <property type="entry name" value="Response_reg"/>
    <property type="match status" value="1"/>
</dbReference>
<dbReference type="NCBIfam" id="TIGR00229">
    <property type="entry name" value="sensory_box"/>
    <property type="match status" value="1"/>
</dbReference>
<dbReference type="SUPFAM" id="SSF55874">
    <property type="entry name" value="ATPase domain of HSP90 chaperone/DNA topoisomerase II/histidine kinase"/>
    <property type="match status" value="1"/>
</dbReference>
<dbReference type="CDD" id="cd17546">
    <property type="entry name" value="REC_hyHK_CKI1_RcsC-like"/>
    <property type="match status" value="1"/>
</dbReference>
<dbReference type="SUPFAM" id="SSF47384">
    <property type="entry name" value="Homodimeric domain of signal transducing histidine kinase"/>
    <property type="match status" value="1"/>
</dbReference>
<dbReference type="PANTHER" id="PTHR43047">
    <property type="entry name" value="TWO-COMPONENT HISTIDINE PROTEIN KINASE"/>
    <property type="match status" value="1"/>
</dbReference>
<evidence type="ECO:0000259" key="11">
    <source>
        <dbReference type="PROSITE" id="PS50112"/>
    </source>
</evidence>
<dbReference type="InterPro" id="IPR036890">
    <property type="entry name" value="HATPase_C_sf"/>
</dbReference>
<dbReference type="Gene3D" id="1.10.287.130">
    <property type="match status" value="1"/>
</dbReference>
<dbReference type="Gene3D" id="1.20.120.160">
    <property type="entry name" value="HPT domain"/>
    <property type="match status" value="1"/>
</dbReference>
<feature type="transmembrane region" description="Helical" evidence="8">
    <location>
        <begin position="12"/>
        <end position="35"/>
    </location>
</feature>
<evidence type="ECO:0000313" key="13">
    <source>
        <dbReference type="Proteomes" id="UP000238007"/>
    </source>
</evidence>
<dbReference type="PRINTS" id="PR00344">
    <property type="entry name" value="BCTRLSENSOR"/>
</dbReference>
<keyword evidence="13" id="KW-1185">Reference proteome</keyword>
<keyword evidence="8" id="KW-0812">Transmembrane</keyword>
<comment type="catalytic activity">
    <reaction evidence="1">
        <text>ATP + protein L-histidine = ADP + protein N-phospho-L-histidine.</text>
        <dbReference type="EC" id="2.7.13.3"/>
    </reaction>
</comment>
<dbReference type="FunFam" id="3.30.565.10:FF:000010">
    <property type="entry name" value="Sensor histidine kinase RcsC"/>
    <property type="match status" value="1"/>
</dbReference>
<dbReference type="InterPro" id="IPR036097">
    <property type="entry name" value="HisK_dim/P_sf"/>
</dbReference>
<dbReference type="Gene3D" id="3.40.50.2300">
    <property type="match status" value="1"/>
</dbReference>